<reference evidence="1 2" key="1">
    <citation type="journal article" date="2021" name="ISME Commun">
        <title>Automated analysis of genomic sequences facilitates high-throughput and comprehensive description of bacteria.</title>
        <authorList>
            <person name="Hitch T.C.A."/>
        </authorList>
    </citation>
    <scope>NUCLEOTIDE SEQUENCE [LARGE SCALE GENOMIC DNA]</scope>
    <source>
        <strain evidence="1 2">Sanger_29</strain>
    </source>
</reference>
<dbReference type="Pfam" id="PF03928">
    <property type="entry name" value="HbpS-like"/>
    <property type="match status" value="1"/>
</dbReference>
<dbReference type="Gene3D" id="3.30.450.150">
    <property type="entry name" value="Haem-degrading domain"/>
    <property type="match status" value="1"/>
</dbReference>
<gene>
    <name evidence="1" type="ORF">OCV47_12635</name>
</gene>
<evidence type="ECO:0000313" key="1">
    <source>
        <dbReference type="EMBL" id="MCU6726174.1"/>
    </source>
</evidence>
<dbReference type="RefSeq" id="WP_262655447.1">
    <property type="nucleotide sequence ID" value="NZ_JAOQKE010000019.1"/>
</dbReference>
<dbReference type="InterPro" id="IPR038084">
    <property type="entry name" value="PduO/GlcC-like_sf"/>
</dbReference>
<protein>
    <submittedName>
        <fullName evidence="1">Heme-degrading domain-containing protein</fullName>
    </submittedName>
</protein>
<dbReference type="NCBIfam" id="NF002696">
    <property type="entry name" value="PRK02487.1-5"/>
    <property type="match status" value="1"/>
</dbReference>
<evidence type="ECO:0000313" key="2">
    <source>
        <dbReference type="Proteomes" id="UP001652338"/>
    </source>
</evidence>
<organism evidence="1 2">
    <name type="scientific">Muricoprocola aceti</name>
    <dbReference type="NCBI Taxonomy" id="2981772"/>
    <lineage>
        <taxon>Bacteria</taxon>
        <taxon>Bacillati</taxon>
        <taxon>Bacillota</taxon>
        <taxon>Clostridia</taxon>
        <taxon>Lachnospirales</taxon>
        <taxon>Lachnospiraceae</taxon>
        <taxon>Muricoprocola</taxon>
    </lineage>
</organism>
<dbReference type="Proteomes" id="UP001652338">
    <property type="component" value="Unassembled WGS sequence"/>
</dbReference>
<dbReference type="EMBL" id="JAOQKE010000019">
    <property type="protein sequence ID" value="MCU6726174.1"/>
    <property type="molecule type" value="Genomic_DNA"/>
</dbReference>
<keyword evidence="2" id="KW-1185">Reference proteome</keyword>
<comment type="caution">
    <text evidence="1">The sequence shown here is derived from an EMBL/GenBank/DDBJ whole genome shotgun (WGS) entry which is preliminary data.</text>
</comment>
<dbReference type="InterPro" id="IPR005624">
    <property type="entry name" value="PduO/GlcC-like"/>
</dbReference>
<sequence>MIEELLAMLEMQEEILQFTHFTNEDAWELGKLLVSEIQRQKLPVAVTIRLNNGYTVFRYAANGTNIQNENWMQRKFNTVRTLETSTLHAAMLLKKSEQTLADWFLDEKEYAAAGGGFPIRIEEVGVIGAVIVSGLPHFADHDLIVKCISRYLHVDEVPRIRGPLGTEFSGF</sequence>
<dbReference type="SUPFAM" id="SSF143744">
    <property type="entry name" value="GlcG-like"/>
    <property type="match status" value="1"/>
</dbReference>
<proteinExistence type="predicted"/>
<name>A0ABT2SNT1_9FIRM</name>
<dbReference type="PANTHER" id="PTHR28255">
    <property type="match status" value="1"/>
</dbReference>
<dbReference type="PIRSF" id="PIRSF008757">
    <property type="entry name" value="UCP008757"/>
    <property type="match status" value="1"/>
</dbReference>
<dbReference type="InterPro" id="IPR010371">
    <property type="entry name" value="YBR137W-like"/>
</dbReference>
<accession>A0ABT2SNT1</accession>
<dbReference type="PANTHER" id="PTHR28255:SF1">
    <property type="entry name" value="UPF0303 PROTEIN YBR137W"/>
    <property type="match status" value="1"/>
</dbReference>